<keyword evidence="1" id="KW-0479">Metal-binding</keyword>
<feature type="domain" description="MYND-type" evidence="5">
    <location>
        <begin position="14"/>
        <end position="55"/>
    </location>
</feature>
<organism evidence="6 7">
    <name type="scientific">Skeletonema marinoi</name>
    <dbReference type="NCBI Taxonomy" id="267567"/>
    <lineage>
        <taxon>Eukaryota</taxon>
        <taxon>Sar</taxon>
        <taxon>Stramenopiles</taxon>
        <taxon>Ochrophyta</taxon>
        <taxon>Bacillariophyta</taxon>
        <taxon>Coscinodiscophyceae</taxon>
        <taxon>Thalassiosirophycidae</taxon>
        <taxon>Thalassiosirales</taxon>
        <taxon>Skeletonemataceae</taxon>
        <taxon>Skeletonema</taxon>
        <taxon>Skeletonema marinoi-dohrnii complex</taxon>
    </lineage>
</organism>
<keyword evidence="7" id="KW-1185">Reference proteome</keyword>
<dbReference type="PROSITE" id="PS01360">
    <property type="entry name" value="ZF_MYND_1"/>
    <property type="match status" value="1"/>
</dbReference>
<gene>
    <name evidence="6" type="ORF">QTG54_002608</name>
</gene>
<dbReference type="PANTHER" id="PTHR45011:SF1">
    <property type="entry name" value="DAP3-BINDING CELL DEATH ENHANCER 1"/>
    <property type="match status" value="1"/>
</dbReference>
<evidence type="ECO:0000256" key="3">
    <source>
        <dbReference type="ARBA" id="ARBA00022833"/>
    </source>
</evidence>
<dbReference type="Pfam" id="PF01753">
    <property type="entry name" value="zf-MYND"/>
    <property type="match status" value="1"/>
</dbReference>
<name>A0AAD8YIM0_9STRA</name>
<accession>A0AAD8YIM0</accession>
<dbReference type="SUPFAM" id="SSF81901">
    <property type="entry name" value="HCP-like"/>
    <property type="match status" value="1"/>
</dbReference>
<keyword evidence="2 4" id="KW-0863">Zinc-finger</keyword>
<evidence type="ECO:0000313" key="7">
    <source>
        <dbReference type="Proteomes" id="UP001224775"/>
    </source>
</evidence>
<dbReference type="AlphaFoldDB" id="A0AAD8YIM0"/>
<dbReference type="Proteomes" id="UP001224775">
    <property type="component" value="Unassembled WGS sequence"/>
</dbReference>
<dbReference type="GO" id="GO:0008270">
    <property type="term" value="F:zinc ion binding"/>
    <property type="evidence" value="ECO:0007669"/>
    <property type="project" value="UniProtKB-KW"/>
</dbReference>
<dbReference type="PANTHER" id="PTHR45011">
    <property type="entry name" value="DAP3-BINDING CELL DEATH ENHANCER 1"/>
    <property type="match status" value="1"/>
</dbReference>
<proteinExistence type="predicted"/>
<dbReference type="EMBL" id="JATAAI010000003">
    <property type="protein sequence ID" value="KAK1747264.1"/>
    <property type="molecule type" value="Genomic_DNA"/>
</dbReference>
<reference evidence="6" key="1">
    <citation type="submission" date="2023-06" db="EMBL/GenBank/DDBJ databases">
        <title>Survivors Of The Sea: Transcriptome response of Skeletonema marinoi to long-term dormancy.</title>
        <authorList>
            <person name="Pinder M.I.M."/>
            <person name="Kourtchenko O."/>
            <person name="Robertson E.K."/>
            <person name="Larsson T."/>
            <person name="Maumus F."/>
            <person name="Osuna-Cruz C.M."/>
            <person name="Vancaester E."/>
            <person name="Stenow R."/>
            <person name="Vandepoele K."/>
            <person name="Ploug H."/>
            <person name="Bruchert V."/>
            <person name="Godhe A."/>
            <person name="Topel M."/>
        </authorList>
    </citation>
    <scope>NUCLEOTIDE SEQUENCE</scope>
    <source>
        <strain evidence="6">R05AC</strain>
    </source>
</reference>
<evidence type="ECO:0000256" key="1">
    <source>
        <dbReference type="ARBA" id="ARBA00022723"/>
    </source>
</evidence>
<keyword evidence="3" id="KW-0862">Zinc</keyword>
<sequence>MSGVEESDDTMMFCAACGTAEGGDVKLKKCNACKSVRYCGVNCQKEHRPQHKRKCKKRAAELRDEILFKQPESSHLGDCPICCLPLPIDNDKFIMMSCCCKKICNGCAYANQMRELEMKLLPKCPFCRHSAPESEEEAVKNLQKRFEANDPVAILEMGLRRHTNGDYDSAFEYWKKAAALGNIFAHHNLSHMYRTGLGVEKDKKKEVYHSEQAAIGGDIIARYNLGCVEEEHGRMDRAVKHWIINAKLGDDNALEVLKNKYRAGFVGKEDFAAALRAHQAAVDATKSSQRVAAEESNTLTPLIKF</sequence>
<evidence type="ECO:0000256" key="2">
    <source>
        <dbReference type="ARBA" id="ARBA00022771"/>
    </source>
</evidence>
<dbReference type="Gene3D" id="6.10.140.2220">
    <property type="match status" value="1"/>
</dbReference>
<dbReference type="InterPro" id="IPR006597">
    <property type="entry name" value="Sel1-like"/>
</dbReference>
<dbReference type="Pfam" id="PF08238">
    <property type="entry name" value="Sel1"/>
    <property type="match status" value="2"/>
</dbReference>
<dbReference type="PROSITE" id="PS50865">
    <property type="entry name" value="ZF_MYND_2"/>
    <property type="match status" value="1"/>
</dbReference>
<dbReference type="InterPro" id="IPR011990">
    <property type="entry name" value="TPR-like_helical_dom_sf"/>
</dbReference>
<dbReference type="Gene3D" id="1.25.40.10">
    <property type="entry name" value="Tetratricopeptide repeat domain"/>
    <property type="match status" value="1"/>
</dbReference>
<protein>
    <submittedName>
        <fullName evidence="6">Zf-MYND and TPR domain-containing protein</fullName>
    </submittedName>
</protein>
<evidence type="ECO:0000259" key="5">
    <source>
        <dbReference type="PROSITE" id="PS50865"/>
    </source>
</evidence>
<dbReference type="InterPro" id="IPR052748">
    <property type="entry name" value="ISR_Activator"/>
</dbReference>
<evidence type="ECO:0000256" key="4">
    <source>
        <dbReference type="PROSITE-ProRule" id="PRU00134"/>
    </source>
</evidence>
<dbReference type="SMART" id="SM00671">
    <property type="entry name" value="SEL1"/>
    <property type="match status" value="2"/>
</dbReference>
<evidence type="ECO:0000313" key="6">
    <source>
        <dbReference type="EMBL" id="KAK1747264.1"/>
    </source>
</evidence>
<dbReference type="SUPFAM" id="SSF144232">
    <property type="entry name" value="HIT/MYND zinc finger-like"/>
    <property type="match status" value="1"/>
</dbReference>
<comment type="caution">
    <text evidence="6">The sequence shown here is derived from an EMBL/GenBank/DDBJ whole genome shotgun (WGS) entry which is preliminary data.</text>
</comment>
<dbReference type="InterPro" id="IPR002893">
    <property type="entry name" value="Znf_MYND"/>
</dbReference>